<feature type="compositionally biased region" description="Acidic residues" evidence="1">
    <location>
        <begin position="410"/>
        <end position="424"/>
    </location>
</feature>
<dbReference type="EMBL" id="JAUUTY010000005">
    <property type="protein sequence ID" value="KAK1630801.1"/>
    <property type="molecule type" value="Genomic_DNA"/>
</dbReference>
<feature type="domain" description="Reverse transcriptase" evidence="2">
    <location>
        <begin position="66"/>
        <end position="335"/>
    </location>
</feature>
<name>A0AAD8RS01_LOLMU</name>
<sequence length="448" mass="50007">MELETLEIPTMDLHELERMFSEEEVWNTIRELPSDRAPGPDGFTGAFYQRAWPVIKHDIMAGVRKLGVGDGRGFGRLNRALITLIPKRQDAMEVKDFRPISLVHSFSKLFSKMLANRLRGRLGELISMNQSAFVKKRSLHDNFVLVRQVARKINSMRNTGVLLKLDLARAFDSLSWSFLFEVLRRMGFGERFLKWIALLLYTANTRVLVNGVPGERIVHARGLRQGDPTSPMLFVAAMEVLSATIKKAVEGDMFSNLAGISLLQRISIYADDVVLFFKPERREMLVIKHILQIFGEASGLKFISSFPCPVLAIGKKPFSASMASSSSSASSGLSFDSSSSSELEPEVNLMAIYEALAPEYWDARDWDYSIESEDDEPLTDGEEDLRFLVDGELEAASDDDLFSWEAGFSSDEEDEEAEETEEDSSSAGTHRQALAPGRTAAATVRRGG</sequence>
<organism evidence="3 4">
    <name type="scientific">Lolium multiflorum</name>
    <name type="common">Italian ryegrass</name>
    <name type="synonym">Lolium perenne subsp. multiflorum</name>
    <dbReference type="NCBI Taxonomy" id="4521"/>
    <lineage>
        <taxon>Eukaryota</taxon>
        <taxon>Viridiplantae</taxon>
        <taxon>Streptophyta</taxon>
        <taxon>Embryophyta</taxon>
        <taxon>Tracheophyta</taxon>
        <taxon>Spermatophyta</taxon>
        <taxon>Magnoliopsida</taxon>
        <taxon>Liliopsida</taxon>
        <taxon>Poales</taxon>
        <taxon>Poaceae</taxon>
        <taxon>BOP clade</taxon>
        <taxon>Pooideae</taxon>
        <taxon>Poodae</taxon>
        <taxon>Poeae</taxon>
        <taxon>Poeae Chloroplast Group 2 (Poeae type)</taxon>
        <taxon>Loliodinae</taxon>
        <taxon>Loliinae</taxon>
        <taxon>Lolium</taxon>
    </lineage>
</organism>
<keyword evidence="4" id="KW-1185">Reference proteome</keyword>
<dbReference type="PROSITE" id="PS50878">
    <property type="entry name" value="RT_POL"/>
    <property type="match status" value="1"/>
</dbReference>
<proteinExistence type="predicted"/>
<evidence type="ECO:0000256" key="1">
    <source>
        <dbReference type="SAM" id="MobiDB-lite"/>
    </source>
</evidence>
<dbReference type="PANTHER" id="PTHR19446">
    <property type="entry name" value="REVERSE TRANSCRIPTASES"/>
    <property type="match status" value="1"/>
</dbReference>
<dbReference type="AlphaFoldDB" id="A0AAD8RS01"/>
<feature type="region of interest" description="Disordered" evidence="1">
    <location>
        <begin position="407"/>
        <end position="448"/>
    </location>
</feature>
<evidence type="ECO:0000313" key="3">
    <source>
        <dbReference type="EMBL" id="KAK1630801.1"/>
    </source>
</evidence>
<comment type="caution">
    <text evidence="3">The sequence shown here is derived from an EMBL/GenBank/DDBJ whole genome shotgun (WGS) entry which is preliminary data.</text>
</comment>
<dbReference type="Pfam" id="PF00078">
    <property type="entry name" value="RVT_1"/>
    <property type="match status" value="1"/>
</dbReference>
<dbReference type="CDD" id="cd01650">
    <property type="entry name" value="RT_nLTR_like"/>
    <property type="match status" value="1"/>
</dbReference>
<evidence type="ECO:0000313" key="4">
    <source>
        <dbReference type="Proteomes" id="UP001231189"/>
    </source>
</evidence>
<protein>
    <recommendedName>
        <fullName evidence="2">Reverse transcriptase domain-containing protein</fullName>
    </recommendedName>
</protein>
<dbReference type="InterPro" id="IPR000477">
    <property type="entry name" value="RT_dom"/>
</dbReference>
<gene>
    <name evidence="3" type="ORF">QYE76_005116</name>
</gene>
<dbReference type="SUPFAM" id="SSF56672">
    <property type="entry name" value="DNA/RNA polymerases"/>
    <property type="match status" value="1"/>
</dbReference>
<dbReference type="Proteomes" id="UP001231189">
    <property type="component" value="Unassembled WGS sequence"/>
</dbReference>
<evidence type="ECO:0000259" key="2">
    <source>
        <dbReference type="PROSITE" id="PS50878"/>
    </source>
</evidence>
<reference evidence="3" key="1">
    <citation type="submission" date="2023-07" db="EMBL/GenBank/DDBJ databases">
        <title>A chromosome-level genome assembly of Lolium multiflorum.</title>
        <authorList>
            <person name="Chen Y."/>
            <person name="Copetti D."/>
            <person name="Kolliker R."/>
            <person name="Studer B."/>
        </authorList>
    </citation>
    <scope>NUCLEOTIDE SEQUENCE</scope>
    <source>
        <strain evidence="3">02402/16</strain>
        <tissue evidence="3">Leaf</tissue>
    </source>
</reference>
<dbReference type="InterPro" id="IPR043502">
    <property type="entry name" value="DNA/RNA_pol_sf"/>
</dbReference>
<accession>A0AAD8RS01</accession>